<comment type="caution">
    <text evidence="9">The sequence shown here is derived from an EMBL/GenBank/DDBJ whole genome shotgun (WGS) entry which is preliminary data.</text>
</comment>
<dbReference type="PANTHER" id="PTHR11691:SF60">
    <property type="entry name" value="INTERFERON ALPHA-5"/>
    <property type="match status" value="1"/>
</dbReference>
<reference evidence="9 10" key="1">
    <citation type="journal article" date="2023" name="bioRxiv">
        <title>Conserved and derived expression patterns and positive selection on dental genes reveal complex evolutionary context of ever-growing rodent molars.</title>
        <authorList>
            <person name="Calamari Z.T."/>
            <person name="Song A."/>
            <person name="Cohen E."/>
            <person name="Akter M."/>
            <person name="Roy R.D."/>
            <person name="Hallikas O."/>
            <person name="Christensen M.M."/>
            <person name="Li P."/>
            <person name="Marangoni P."/>
            <person name="Jernvall J."/>
            <person name="Klein O.D."/>
        </authorList>
    </citation>
    <scope>NUCLEOTIDE SEQUENCE [LARGE SCALE GENOMIC DNA]</scope>
    <source>
        <strain evidence="9">V071</strain>
    </source>
</reference>
<gene>
    <name evidence="9" type="ORF">U0070_007529</name>
</gene>
<dbReference type="AlphaFoldDB" id="A0AAW0J0L1"/>
<evidence type="ECO:0000256" key="3">
    <source>
        <dbReference type="ARBA" id="ARBA00022514"/>
    </source>
</evidence>
<keyword evidence="6" id="KW-0051">Antiviral defense</keyword>
<evidence type="ECO:0000256" key="7">
    <source>
        <dbReference type="ARBA" id="ARBA00023157"/>
    </source>
</evidence>
<organism evidence="9 10">
    <name type="scientific">Myodes glareolus</name>
    <name type="common">Bank vole</name>
    <name type="synonym">Clethrionomys glareolus</name>
    <dbReference type="NCBI Taxonomy" id="447135"/>
    <lineage>
        <taxon>Eukaryota</taxon>
        <taxon>Metazoa</taxon>
        <taxon>Chordata</taxon>
        <taxon>Craniata</taxon>
        <taxon>Vertebrata</taxon>
        <taxon>Euteleostomi</taxon>
        <taxon>Mammalia</taxon>
        <taxon>Eutheria</taxon>
        <taxon>Euarchontoglires</taxon>
        <taxon>Glires</taxon>
        <taxon>Rodentia</taxon>
        <taxon>Myomorpha</taxon>
        <taxon>Muroidea</taxon>
        <taxon>Cricetidae</taxon>
        <taxon>Arvicolinae</taxon>
        <taxon>Myodes</taxon>
    </lineage>
</organism>
<dbReference type="Gene3D" id="1.20.1250.10">
    <property type="match status" value="1"/>
</dbReference>
<name>A0AAW0J0L1_MYOGA</name>
<evidence type="ECO:0000256" key="5">
    <source>
        <dbReference type="ARBA" id="ARBA00022729"/>
    </source>
</evidence>
<sequence>MVRPCVSLMALVLMSYWSTCSLRCDLPQIHNLRNKGALTLLAQMRRLSPLSCLKDRKDFAFPLEKVDSQQTQRAQVASDFDVPSSYDPSFLFSTELQELSLSVGYCNCFHQVLLGPVALVDNVPLAADCKLRDTKLTTKQRINIGRVLNPKYDISIPFSPPKLKNQKMQWKECKI</sequence>
<keyword evidence="10" id="KW-1185">Reference proteome</keyword>
<dbReference type="EMBL" id="JBBHLL010000073">
    <property type="protein sequence ID" value="KAK7820323.1"/>
    <property type="molecule type" value="Genomic_DNA"/>
</dbReference>
<keyword evidence="4" id="KW-0964">Secreted</keyword>
<dbReference type="PANTHER" id="PTHR11691">
    <property type="entry name" value="TYPE I INTERFERON"/>
    <property type="match status" value="1"/>
</dbReference>
<evidence type="ECO:0000256" key="8">
    <source>
        <dbReference type="SAM" id="SignalP"/>
    </source>
</evidence>
<dbReference type="InterPro" id="IPR000471">
    <property type="entry name" value="Interferon_alpha/beta/delta"/>
</dbReference>
<dbReference type="InterPro" id="IPR009079">
    <property type="entry name" value="4_helix_cytokine-like_core"/>
</dbReference>
<feature type="chain" id="PRO_5043429744" evidence="8">
    <location>
        <begin position="22"/>
        <end position="175"/>
    </location>
</feature>
<comment type="similarity">
    <text evidence="2">Belongs to the alpha/beta interferon family.</text>
</comment>
<keyword evidence="5 8" id="KW-0732">Signal</keyword>
<dbReference type="Proteomes" id="UP001488838">
    <property type="component" value="Unassembled WGS sequence"/>
</dbReference>
<dbReference type="GO" id="GO:0051607">
    <property type="term" value="P:defense response to virus"/>
    <property type="evidence" value="ECO:0007669"/>
    <property type="project" value="UniProtKB-KW"/>
</dbReference>
<protein>
    <submittedName>
        <fullName evidence="9">Uncharacterized protein</fullName>
    </submittedName>
</protein>
<dbReference type="GO" id="GO:0005125">
    <property type="term" value="F:cytokine activity"/>
    <property type="evidence" value="ECO:0007669"/>
    <property type="project" value="UniProtKB-KW"/>
</dbReference>
<accession>A0AAW0J0L1</accession>
<keyword evidence="7" id="KW-1015">Disulfide bond</keyword>
<dbReference type="GO" id="GO:0005126">
    <property type="term" value="F:cytokine receptor binding"/>
    <property type="evidence" value="ECO:0007669"/>
    <property type="project" value="InterPro"/>
</dbReference>
<evidence type="ECO:0000256" key="1">
    <source>
        <dbReference type="ARBA" id="ARBA00004613"/>
    </source>
</evidence>
<dbReference type="SUPFAM" id="SSF47266">
    <property type="entry name" value="4-helical cytokines"/>
    <property type="match status" value="1"/>
</dbReference>
<evidence type="ECO:0000313" key="9">
    <source>
        <dbReference type="EMBL" id="KAK7820323.1"/>
    </source>
</evidence>
<dbReference type="Pfam" id="PF00143">
    <property type="entry name" value="Interferon"/>
    <property type="match status" value="1"/>
</dbReference>
<keyword evidence="3" id="KW-0202">Cytokine</keyword>
<evidence type="ECO:0000256" key="4">
    <source>
        <dbReference type="ARBA" id="ARBA00022525"/>
    </source>
</evidence>
<proteinExistence type="inferred from homology"/>
<comment type="subcellular location">
    <subcellularLocation>
        <location evidence="1">Secreted</location>
    </subcellularLocation>
</comment>
<evidence type="ECO:0000256" key="6">
    <source>
        <dbReference type="ARBA" id="ARBA00023118"/>
    </source>
</evidence>
<evidence type="ECO:0000313" key="10">
    <source>
        <dbReference type="Proteomes" id="UP001488838"/>
    </source>
</evidence>
<evidence type="ECO:0000256" key="2">
    <source>
        <dbReference type="ARBA" id="ARBA00011033"/>
    </source>
</evidence>
<feature type="signal peptide" evidence="8">
    <location>
        <begin position="1"/>
        <end position="21"/>
    </location>
</feature>
<dbReference type="GO" id="GO:0005615">
    <property type="term" value="C:extracellular space"/>
    <property type="evidence" value="ECO:0007669"/>
    <property type="project" value="UniProtKB-KW"/>
</dbReference>